<name>A0A545TLU8_9GAMM</name>
<organism evidence="1 2">
    <name type="scientific">Exilibacterium tricleocarpae</name>
    <dbReference type="NCBI Taxonomy" id="2591008"/>
    <lineage>
        <taxon>Bacteria</taxon>
        <taxon>Pseudomonadati</taxon>
        <taxon>Pseudomonadota</taxon>
        <taxon>Gammaproteobacteria</taxon>
        <taxon>Cellvibrionales</taxon>
        <taxon>Cellvibrionaceae</taxon>
        <taxon>Exilibacterium</taxon>
    </lineage>
</organism>
<keyword evidence="2" id="KW-1185">Reference proteome</keyword>
<comment type="caution">
    <text evidence="1">The sequence shown here is derived from an EMBL/GenBank/DDBJ whole genome shotgun (WGS) entry which is preliminary data.</text>
</comment>
<dbReference type="RefSeq" id="WP_142904979.1">
    <property type="nucleotide sequence ID" value="NZ_ML660094.1"/>
</dbReference>
<evidence type="ECO:0000313" key="2">
    <source>
        <dbReference type="Proteomes" id="UP000319732"/>
    </source>
</evidence>
<evidence type="ECO:0000313" key="1">
    <source>
        <dbReference type="EMBL" id="TQV78199.1"/>
    </source>
</evidence>
<proteinExistence type="predicted"/>
<gene>
    <name evidence="1" type="ORF">FKG94_14100</name>
</gene>
<dbReference type="EMBL" id="VHSG01000013">
    <property type="protein sequence ID" value="TQV78199.1"/>
    <property type="molecule type" value="Genomic_DNA"/>
</dbReference>
<reference evidence="1 2" key="1">
    <citation type="submission" date="2019-06" db="EMBL/GenBank/DDBJ databases">
        <title>Whole genome sequence for Cellvibrionaceae sp. R142.</title>
        <authorList>
            <person name="Wang G."/>
        </authorList>
    </citation>
    <scope>NUCLEOTIDE SEQUENCE [LARGE SCALE GENOMIC DNA]</scope>
    <source>
        <strain evidence="1 2">R142</strain>
    </source>
</reference>
<dbReference type="AlphaFoldDB" id="A0A545TLU8"/>
<sequence>MPDIGGVRHHAVAVDKQALTAVIEKRMKIPYFAQSCEPDGITPARLNQCAPPVAAVTGFSAATRSMLGCVACQFEHMNY</sequence>
<accession>A0A545TLU8</accession>
<protein>
    <submittedName>
        <fullName evidence="1">Uncharacterized protein</fullName>
    </submittedName>
</protein>
<dbReference type="Proteomes" id="UP000319732">
    <property type="component" value="Unassembled WGS sequence"/>
</dbReference>